<dbReference type="UniPathway" id="UPA00034">
    <property type="reaction ID" value="UER00017"/>
</dbReference>
<evidence type="ECO:0000256" key="2">
    <source>
        <dbReference type="ARBA" id="ARBA00005120"/>
    </source>
</evidence>
<evidence type="ECO:0000256" key="13">
    <source>
        <dbReference type="PIRNR" id="PIRNR001365"/>
    </source>
</evidence>
<keyword evidence="6 12" id="KW-0028">Amino-acid biosynthesis</keyword>
<evidence type="ECO:0000313" key="17">
    <source>
        <dbReference type="Proteomes" id="UP000011174"/>
    </source>
</evidence>
<dbReference type="STRING" id="1133592.ASNER_061"/>
<dbReference type="InterPro" id="IPR020625">
    <property type="entry name" value="Schiff_base-form_aldolases_AS"/>
</dbReference>
<evidence type="ECO:0000256" key="6">
    <source>
        <dbReference type="ARBA" id="ARBA00022605"/>
    </source>
</evidence>
<dbReference type="GO" id="GO:0005829">
    <property type="term" value="C:cytosol"/>
    <property type="evidence" value="ECO:0007669"/>
    <property type="project" value="TreeGrafter"/>
</dbReference>
<evidence type="ECO:0000256" key="10">
    <source>
        <dbReference type="ARBA" id="ARBA00023270"/>
    </source>
</evidence>
<dbReference type="PIRSF" id="PIRSF001365">
    <property type="entry name" value="DHDPS"/>
    <property type="match status" value="1"/>
</dbReference>
<evidence type="ECO:0000256" key="5">
    <source>
        <dbReference type="ARBA" id="ARBA00022490"/>
    </source>
</evidence>
<gene>
    <name evidence="12 16" type="primary">dapA</name>
    <name evidence="16" type="ORF">ASNER_061</name>
</gene>
<evidence type="ECO:0000313" key="16">
    <source>
        <dbReference type="EMBL" id="AGC66836.1"/>
    </source>
</evidence>
<dbReference type="Pfam" id="PF00701">
    <property type="entry name" value="DHDPS"/>
    <property type="match status" value="1"/>
</dbReference>
<dbReference type="NCBIfam" id="TIGR00674">
    <property type="entry name" value="dapA"/>
    <property type="match status" value="1"/>
</dbReference>
<dbReference type="CDD" id="cd00950">
    <property type="entry name" value="DHDPS"/>
    <property type="match status" value="1"/>
</dbReference>
<feature type="binding site" evidence="12 15">
    <location>
        <position position="206"/>
    </location>
    <ligand>
        <name>pyruvate</name>
        <dbReference type="ChEBI" id="CHEBI:15361"/>
    </ligand>
</feature>
<evidence type="ECO:0000256" key="12">
    <source>
        <dbReference type="HAMAP-Rule" id="MF_00418"/>
    </source>
</evidence>
<comment type="caution">
    <text evidence="12">Was originally thought to be a dihydrodipicolinate synthase (DHDPS), catalyzing the condensation of (S)-aspartate-beta-semialdehyde [(S)-ASA] and pyruvate to dihydrodipicolinate (DHDP). However, it was shown in E.coli that the product of the enzymatic reaction is not dihydrodipicolinate but in fact (4S)-4-hydroxy-2,3,4,5-tetrahydro-(2S)-dipicolinic acid (HTPA), and that the consecutive dehydration reaction leading to DHDP is not spontaneous but catalyzed by DapB.</text>
</comment>
<evidence type="ECO:0000256" key="1">
    <source>
        <dbReference type="ARBA" id="ARBA00003294"/>
    </source>
</evidence>
<dbReference type="InterPro" id="IPR002220">
    <property type="entry name" value="DapA-like"/>
</dbReference>
<reference evidence="16 17" key="1">
    <citation type="journal article" date="2013" name="Environ. Microbiol.">
        <title>The nutrient supplying capabilities of Uzinura, an endosymbiont of armoured scale insects.</title>
        <authorList>
            <person name="Sabree Z.L."/>
            <person name="Huang C.Y."/>
            <person name="Okusu A."/>
            <person name="Moran N.A."/>
            <person name="Normark B.B."/>
        </authorList>
    </citation>
    <scope>NUCLEOTIDE SEQUENCE [LARGE SCALE GENOMIC DNA]</scope>
    <source>
        <strain evidence="16 17">ASNER</strain>
    </source>
</reference>
<dbReference type="Gene3D" id="3.20.20.70">
    <property type="entry name" value="Aldolase class I"/>
    <property type="match status" value="1"/>
</dbReference>
<comment type="subcellular location">
    <subcellularLocation>
        <location evidence="12">Cytoplasm</location>
    </subcellularLocation>
</comment>
<feature type="active site" description="Proton donor/acceptor" evidence="12 14">
    <location>
        <position position="135"/>
    </location>
</feature>
<keyword evidence="9 12" id="KW-0456">Lyase</keyword>
<evidence type="ECO:0000256" key="3">
    <source>
        <dbReference type="ARBA" id="ARBA00007592"/>
    </source>
</evidence>
<dbReference type="SMART" id="SM01130">
    <property type="entry name" value="DHDPS"/>
    <property type="match status" value="1"/>
</dbReference>
<keyword evidence="7 12" id="KW-0220">Diaminopimelate biosynthesis</keyword>
<comment type="subunit">
    <text evidence="12">Homotetramer; dimer of dimers.</text>
</comment>
<evidence type="ECO:0000256" key="15">
    <source>
        <dbReference type="PIRSR" id="PIRSR001365-2"/>
    </source>
</evidence>
<comment type="catalytic activity">
    <reaction evidence="11 12">
        <text>L-aspartate 4-semialdehyde + pyruvate = (2S,4S)-4-hydroxy-2,3,4,5-tetrahydrodipicolinate + H2O + H(+)</text>
        <dbReference type="Rhea" id="RHEA:34171"/>
        <dbReference type="ChEBI" id="CHEBI:15361"/>
        <dbReference type="ChEBI" id="CHEBI:15377"/>
        <dbReference type="ChEBI" id="CHEBI:15378"/>
        <dbReference type="ChEBI" id="CHEBI:67139"/>
        <dbReference type="ChEBI" id="CHEBI:537519"/>
        <dbReference type="EC" id="4.3.3.7"/>
    </reaction>
</comment>
<dbReference type="KEGG" id="udi:ASNER_061"/>
<dbReference type="InterPro" id="IPR005263">
    <property type="entry name" value="DapA"/>
</dbReference>
<dbReference type="HAMAP" id="MF_00418">
    <property type="entry name" value="DapA"/>
    <property type="match status" value="1"/>
</dbReference>
<keyword evidence="10 12" id="KW-0704">Schiff base</keyword>
<dbReference type="InterPro" id="IPR013785">
    <property type="entry name" value="Aldolase_TIM"/>
</dbReference>
<protein>
    <recommendedName>
        <fullName evidence="4 12">4-hydroxy-tetrahydrodipicolinate synthase</fullName>
        <shortName evidence="12">HTPA synthase</shortName>
        <ecNumber evidence="4 12">4.3.3.7</ecNumber>
    </recommendedName>
</protein>
<comment type="pathway">
    <text evidence="2 12">Amino-acid biosynthesis; L-lysine biosynthesis via DAP pathway; (S)-tetrahydrodipicolinate from L-aspartate: step 3/4.</text>
</comment>
<dbReference type="Proteomes" id="UP000011174">
    <property type="component" value="Chromosome"/>
</dbReference>
<evidence type="ECO:0000256" key="9">
    <source>
        <dbReference type="ARBA" id="ARBA00023239"/>
    </source>
</evidence>
<feature type="site" description="Part of a proton relay during catalysis" evidence="12">
    <location>
        <position position="46"/>
    </location>
</feature>
<keyword evidence="8 12" id="KW-0457">Lysine biosynthesis</keyword>
<feature type="active site" description="Schiff-base intermediate with substrate" evidence="12 14">
    <location>
        <position position="164"/>
    </location>
</feature>
<dbReference type="PANTHER" id="PTHR12128:SF66">
    <property type="entry name" value="4-HYDROXY-2-OXOGLUTARATE ALDOLASE, MITOCHONDRIAL"/>
    <property type="match status" value="1"/>
</dbReference>
<dbReference type="EMBL" id="CP003263">
    <property type="protein sequence ID" value="AGC66836.1"/>
    <property type="molecule type" value="Genomic_DNA"/>
</dbReference>
<dbReference type="PRINTS" id="PR00146">
    <property type="entry name" value="DHPICSNTHASE"/>
</dbReference>
<feature type="site" description="Part of a proton relay during catalysis" evidence="12">
    <location>
        <position position="109"/>
    </location>
</feature>
<dbReference type="OrthoDB" id="9782828at2"/>
<dbReference type="PROSITE" id="PS00666">
    <property type="entry name" value="DHDPS_2"/>
    <property type="match status" value="1"/>
</dbReference>
<evidence type="ECO:0000256" key="7">
    <source>
        <dbReference type="ARBA" id="ARBA00022915"/>
    </source>
</evidence>
<dbReference type="GO" id="GO:0019877">
    <property type="term" value="P:diaminopimelate biosynthetic process"/>
    <property type="evidence" value="ECO:0007669"/>
    <property type="project" value="UniProtKB-UniRule"/>
</dbReference>
<dbReference type="SUPFAM" id="SSF51569">
    <property type="entry name" value="Aldolase"/>
    <property type="match status" value="1"/>
</dbReference>
<name>L7VK36_9FLAO</name>
<dbReference type="HOGENOM" id="CLU_049343_7_1_10"/>
<keyword evidence="17" id="KW-1185">Reference proteome</keyword>
<keyword evidence="5 12" id="KW-0963">Cytoplasm</keyword>
<proteinExistence type="inferred from homology"/>
<dbReference type="PANTHER" id="PTHR12128">
    <property type="entry name" value="DIHYDRODIPICOLINATE SYNTHASE"/>
    <property type="match status" value="1"/>
</dbReference>
<organism evidence="16 17">
    <name type="scientific">Candidatus Uzinura diaspidicola str. ASNER</name>
    <dbReference type="NCBI Taxonomy" id="1133592"/>
    <lineage>
        <taxon>Bacteria</taxon>
        <taxon>Pseudomonadati</taxon>
        <taxon>Bacteroidota</taxon>
        <taxon>Flavobacteriia</taxon>
        <taxon>Flavobacteriales</taxon>
        <taxon>Candidatus Uzinura</taxon>
    </lineage>
</organism>
<evidence type="ECO:0000256" key="11">
    <source>
        <dbReference type="ARBA" id="ARBA00047836"/>
    </source>
</evidence>
<dbReference type="AlphaFoldDB" id="L7VK36"/>
<evidence type="ECO:0000256" key="4">
    <source>
        <dbReference type="ARBA" id="ARBA00012086"/>
    </source>
</evidence>
<feature type="binding site" evidence="12 15">
    <location>
        <position position="47"/>
    </location>
    <ligand>
        <name>pyruvate</name>
        <dbReference type="ChEBI" id="CHEBI:15361"/>
    </ligand>
</feature>
<dbReference type="EC" id="4.3.3.7" evidence="4 12"/>
<accession>L7VK36</accession>
<comment type="function">
    <text evidence="1 12">Catalyzes the condensation of (S)-aspartate-beta-semialdehyde [(S)-ASA] and pyruvate to 4-hydroxy-tetrahydrodipicolinate (HTPA).</text>
</comment>
<evidence type="ECO:0000256" key="14">
    <source>
        <dbReference type="PIRSR" id="PIRSR001365-1"/>
    </source>
</evidence>
<comment type="similarity">
    <text evidence="3 12 13">Belongs to the DapA family.</text>
</comment>
<sequence>MKRIFGTGAALITPFNEKNKIDYKSLEKLVTHINIGSVDYLVLLGSTSEPSSLKSKEKNNIIDFIQSINHHDLPIILSIGGNNTECIIEQIKNIKDSNFEAILSVSPYYNRPSQEGIYQHFKKIAESIQKNIVLYNVPSRTGSNILPETVLRLAQEYGNIIGIKEASGRLFQSYELINNKPKEFSVISGDDALALPITLSGGEGVISVLAQAIPQIFSNMIDNSYDNKINKVFESYYHIYNLINSLSKEVNPTGIKYFLKLLTICKLYVRLPLIKASKELKVKIKTLYNRYIEITSILY</sequence>
<dbReference type="GO" id="GO:0009089">
    <property type="term" value="P:lysine biosynthetic process via diaminopimelate"/>
    <property type="evidence" value="ECO:0007669"/>
    <property type="project" value="UniProtKB-UniRule"/>
</dbReference>
<evidence type="ECO:0000256" key="8">
    <source>
        <dbReference type="ARBA" id="ARBA00023154"/>
    </source>
</evidence>
<dbReference type="GO" id="GO:0008840">
    <property type="term" value="F:4-hydroxy-tetrahydrodipicolinate synthase activity"/>
    <property type="evidence" value="ECO:0007669"/>
    <property type="project" value="UniProtKB-UniRule"/>
</dbReference>
<dbReference type="PATRIC" id="fig|1133592.3.peg.54"/>